<keyword evidence="2" id="KW-1185">Reference proteome</keyword>
<accession>A0A0V0YVB0</accession>
<evidence type="ECO:0000313" key="1">
    <source>
        <dbReference type="EMBL" id="KRY04263.1"/>
    </source>
</evidence>
<reference evidence="1 2" key="1">
    <citation type="submission" date="2015-01" db="EMBL/GenBank/DDBJ databases">
        <title>Evolution of Trichinella species and genotypes.</title>
        <authorList>
            <person name="Korhonen P.K."/>
            <person name="Edoardo P."/>
            <person name="Giuseppe L.R."/>
            <person name="Gasser R.B."/>
        </authorList>
    </citation>
    <scope>NUCLEOTIDE SEQUENCE [LARGE SCALE GENOMIC DNA]</scope>
    <source>
        <strain evidence="1">ISS120</strain>
    </source>
</reference>
<sequence>MQYSQSDAKCNTQRLQITIYPYQAHCSLPFKYAYFEFMVYGNCFGFC</sequence>
<evidence type="ECO:0000313" key="2">
    <source>
        <dbReference type="Proteomes" id="UP000054653"/>
    </source>
</evidence>
<dbReference type="AlphaFoldDB" id="A0A0V0YVB0"/>
<comment type="caution">
    <text evidence="1">The sequence shown here is derived from an EMBL/GenBank/DDBJ whole genome shotgun (WGS) entry which is preliminary data.</text>
</comment>
<gene>
    <name evidence="1" type="ORF">T03_8039</name>
</gene>
<name>A0A0V0YVB0_TRIBR</name>
<organism evidence="1 2">
    <name type="scientific">Trichinella britovi</name>
    <name type="common">Parasitic roundworm</name>
    <dbReference type="NCBI Taxonomy" id="45882"/>
    <lineage>
        <taxon>Eukaryota</taxon>
        <taxon>Metazoa</taxon>
        <taxon>Ecdysozoa</taxon>
        <taxon>Nematoda</taxon>
        <taxon>Enoplea</taxon>
        <taxon>Dorylaimia</taxon>
        <taxon>Trichinellida</taxon>
        <taxon>Trichinellidae</taxon>
        <taxon>Trichinella</taxon>
    </lineage>
</organism>
<dbReference type="EMBL" id="JYDI01005809">
    <property type="protein sequence ID" value="KRY04263.1"/>
    <property type="molecule type" value="Genomic_DNA"/>
</dbReference>
<dbReference type="Proteomes" id="UP000054653">
    <property type="component" value="Unassembled WGS sequence"/>
</dbReference>
<protein>
    <submittedName>
        <fullName evidence="1">Uncharacterized protein</fullName>
    </submittedName>
</protein>
<proteinExistence type="predicted"/>